<dbReference type="Proteomes" id="UP000652761">
    <property type="component" value="Unassembled WGS sequence"/>
</dbReference>
<accession>A0A843XRS1</accession>
<name>A0A843XRS1_COLES</name>
<keyword evidence="2" id="KW-1185">Reference proteome</keyword>
<reference evidence="1" key="1">
    <citation type="submission" date="2017-07" db="EMBL/GenBank/DDBJ databases">
        <title>Taro Niue Genome Assembly and Annotation.</title>
        <authorList>
            <person name="Atibalentja N."/>
            <person name="Keating K."/>
            <person name="Fields C.J."/>
        </authorList>
    </citation>
    <scope>NUCLEOTIDE SEQUENCE</scope>
    <source>
        <strain evidence="1">Niue_2</strain>
        <tissue evidence="1">Leaf</tissue>
    </source>
</reference>
<evidence type="ECO:0000313" key="2">
    <source>
        <dbReference type="Proteomes" id="UP000652761"/>
    </source>
</evidence>
<sequence length="141" mass="15410">MLSMLPSPYGMLYRVFGVVSGRTAPEPHLAEDATAIEVAILSRRPGRSRHDRGALEHRDLVVTAWATAIVLRQSSLLLLLVVPVAPVLVSLVRSYTSLSPGARYLRACTVREVVTIAWDLRPRELVEGVLQATSVLELAAE</sequence>
<comment type="caution">
    <text evidence="1">The sequence shown here is derived from an EMBL/GenBank/DDBJ whole genome shotgun (WGS) entry which is preliminary data.</text>
</comment>
<protein>
    <submittedName>
        <fullName evidence="1">Uncharacterized protein</fullName>
    </submittedName>
</protein>
<dbReference type="AlphaFoldDB" id="A0A843XRS1"/>
<proteinExistence type="predicted"/>
<organism evidence="1 2">
    <name type="scientific">Colocasia esculenta</name>
    <name type="common">Wild taro</name>
    <name type="synonym">Arum esculentum</name>
    <dbReference type="NCBI Taxonomy" id="4460"/>
    <lineage>
        <taxon>Eukaryota</taxon>
        <taxon>Viridiplantae</taxon>
        <taxon>Streptophyta</taxon>
        <taxon>Embryophyta</taxon>
        <taxon>Tracheophyta</taxon>
        <taxon>Spermatophyta</taxon>
        <taxon>Magnoliopsida</taxon>
        <taxon>Liliopsida</taxon>
        <taxon>Araceae</taxon>
        <taxon>Aroideae</taxon>
        <taxon>Colocasieae</taxon>
        <taxon>Colocasia</taxon>
    </lineage>
</organism>
<evidence type="ECO:0000313" key="1">
    <source>
        <dbReference type="EMBL" id="MQM21577.1"/>
    </source>
</evidence>
<gene>
    <name evidence="1" type="ORF">Taro_054620</name>
</gene>
<dbReference type="EMBL" id="NMUH01011249">
    <property type="protein sequence ID" value="MQM21577.1"/>
    <property type="molecule type" value="Genomic_DNA"/>
</dbReference>